<keyword evidence="3" id="KW-0560">Oxidoreductase</keyword>
<dbReference type="InterPro" id="IPR024072">
    <property type="entry name" value="DHFR-like_dom_sf"/>
</dbReference>
<dbReference type="SUPFAM" id="SSF53597">
    <property type="entry name" value="Dihydrofolate reductase-like"/>
    <property type="match status" value="1"/>
</dbReference>
<accession>A0A327KS82</accession>
<keyword evidence="2" id="KW-0521">NADP</keyword>
<proteinExistence type="predicted"/>
<evidence type="ECO:0000256" key="3">
    <source>
        <dbReference type="ARBA" id="ARBA00023002"/>
    </source>
</evidence>
<organism evidence="5 6">
    <name type="scientific">Rhodoplanes roseus</name>
    <dbReference type="NCBI Taxonomy" id="29409"/>
    <lineage>
        <taxon>Bacteria</taxon>
        <taxon>Pseudomonadati</taxon>
        <taxon>Pseudomonadota</taxon>
        <taxon>Alphaproteobacteria</taxon>
        <taxon>Hyphomicrobiales</taxon>
        <taxon>Nitrobacteraceae</taxon>
        <taxon>Rhodoplanes</taxon>
    </lineage>
</organism>
<comment type="pathway">
    <text evidence="1">Cofactor biosynthesis; riboflavin biosynthesis.</text>
</comment>
<evidence type="ECO:0000256" key="2">
    <source>
        <dbReference type="ARBA" id="ARBA00022857"/>
    </source>
</evidence>
<evidence type="ECO:0000259" key="4">
    <source>
        <dbReference type="Pfam" id="PF01872"/>
    </source>
</evidence>
<dbReference type="InterPro" id="IPR002734">
    <property type="entry name" value="RibDG_C"/>
</dbReference>
<dbReference type="GO" id="GO:0008703">
    <property type="term" value="F:5-amino-6-(5-phosphoribosylamino)uracil reductase activity"/>
    <property type="evidence" value="ECO:0007669"/>
    <property type="project" value="InterPro"/>
</dbReference>
<dbReference type="GO" id="GO:0009231">
    <property type="term" value="P:riboflavin biosynthetic process"/>
    <property type="evidence" value="ECO:0007669"/>
    <property type="project" value="InterPro"/>
</dbReference>
<feature type="domain" description="Bacterial bifunctional deaminase-reductase C-terminal" evidence="4">
    <location>
        <begin position="44"/>
        <end position="221"/>
    </location>
</feature>
<reference evidence="5 6" key="1">
    <citation type="submission" date="2017-07" db="EMBL/GenBank/DDBJ databases">
        <title>Draft Genome Sequences of Select Purple Nonsulfur Bacteria.</title>
        <authorList>
            <person name="Lasarre B."/>
            <person name="Mckinlay J.B."/>
        </authorList>
    </citation>
    <scope>NUCLEOTIDE SEQUENCE [LARGE SCALE GENOMIC DNA]</scope>
    <source>
        <strain evidence="5 6">DSM 5909</strain>
    </source>
</reference>
<dbReference type="AlphaFoldDB" id="A0A327KS82"/>
<dbReference type="OrthoDB" id="2313602at2"/>
<dbReference type="PANTHER" id="PTHR38011:SF7">
    <property type="entry name" value="2,5-DIAMINO-6-RIBOSYLAMINO-4(3H)-PYRIMIDINONE 5'-PHOSPHATE REDUCTASE"/>
    <property type="match status" value="1"/>
</dbReference>
<dbReference type="InterPro" id="IPR050765">
    <property type="entry name" value="Riboflavin_Biosynth_HTPR"/>
</dbReference>
<dbReference type="PANTHER" id="PTHR38011">
    <property type="entry name" value="DIHYDROFOLATE REDUCTASE FAMILY PROTEIN (AFU_ORTHOLOGUE AFUA_8G06820)"/>
    <property type="match status" value="1"/>
</dbReference>
<gene>
    <name evidence="5" type="ORF">CH341_22180</name>
</gene>
<dbReference type="Proteomes" id="UP000249130">
    <property type="component" value="Unassembled WGS sequence"/>
</dbReference>
<evidence type="ECO:0000313" key="6">
    <source>
        <dbReference type="Proteomes" id="UP000249130"/>
    </source>
</evidence>
<keyword evidence="6" id="KW-1185">Reference proteome</keyword>
<sequence>MGESPVDDWSAVPQALRTGAALPPCWEPLFGPFREGTIDDLVVVGQVGQSLDGRIATIGGRLEYINGAEGIAHLHRLRAVVDAVVIGIGTAMCDDPQLTVRHVAGPNPARVVIDPRGKLAADARLLADDGARRVVVTTRGAGAALPPGVERVALPDPDGGRLDPAAILAGLAAVGFRRILIEGGADTLSGFLAAGCLDRLHVVIAPIILGSGRPSCTLPAIADAEDALRPRVRTVPLGDEVLFDCDLSAQRRVVGQAKKSR</sequence>
<protein>
    <submittedName>
        <fullName evidence="5">Riboflavin deaminase</fullName>
    </submittedName>
</protein>
<comment type="caution">
    <text evidence="5">The sequence shown here is derived from an EMBL/GenBank/DDBJ whole genome shotgun (WGS) entry which is preliminary data.</text>
</comment>
<dbReference type="Gene3D" id="3.40.430.10">
    <property type="entry name" value="Dihydrofolate Reductase, subunit A"/>
    <property type="match status" value="1"/>
</dbReference>
<name>A0A327KS82_9BRAD</name>
<evidence type="ECO:0000256" key="1">
    <source>
        <dbReference type="ARBA" id="ARBA00005104"/>
    </source>
</evidence>
<evidence type="ECO:0000313" key="5">
    <source>
        <dbReference type="EMBL" id="RAI41211.1"/>
    </source>
</evidence>
<dbReference type="Pfam" id="PF01872">
    <property type="entry name" value="RibD_C"/>
    <property type="match status" value="1"/>
</dbReference>
<dbReference type="EMBL" id="NPEX01000198">
    <property type="protein sequence ID" value="RAI41211.1"/>
    <property type="molecule type" value="Genomic_DNA"/>
</dbReference>